<reference evidence="2" key="1">
    <citation type="journal article" date="2019" name="Int. J. Syst. Evol. Microbiol.">
        <title>The Global Catalogue of Microorganisms (GCM) 10K type strain sequencing project: providing services to taxonomists for standard genome sequencing and annotation.</title>
        <authorList>
            <consortium name="The Broad Institute Genomics Platform"/>
            <consortium name="The Broad Institute Genome Sequencing Center for Infectious Disease"/>
            <person name="Wu L."/>
            <person name="Ma J."/>
        </authorList>
    </citation>
    <scope>NUCLEOTIDE SEQUENCE [LARGE SCALE GENOMIC DNA]</scope>
    <source>
        <strain evidence="2">CGMCC 1.13574</strain>
    </source>
</reference>
<sequence length="207" mass="23289">MTSRRVKSTVALVVDISSISLLDDAHATYYGRDAFFQGNGLPDATIAALVYYEETAVSTMGYSGHTLAARTEFDNVTDAVINFRKATSSEINTAPLRILMKTGGNSRDLYWYGHTTNYDINGNELGTVDAQYYAWSKVDLLLNHDKMEYKGLNSNQRRRVAVHEMGHVMSMKHQPIGYSHLASVMQDDSYESWSLTSVDIVNLQYMY</sequence>
<evidence type="ECO:0000313" key="1">
    <source>
        <dbReference type="EMBL" id="MFD2168702.1"/>
    </source>
</evidence>
<dbReference type="Gene3D" id="3.40.390.10">
    <property type="entry name" value="Collagenase (Catalytic Domain)"/>
    <property type="match status" value="1"/>
</dbReference>
<evidence type="ECO:0000313" key="2">
    <source>
        <dbReference type="Proteomes" id="UP001597343"/>
    </source>
</evidence>
<comment type="caution">
    <text evidence="1">The sequence shown here is derived from an EMBL/GenBank/DDBJ whole genome shotgun (WGS) entry which is preliminary data.</text>
</comment>
<evidence type="ECO:0008006" key="3">
    <source>
        <dbReference type="Google" id="ProtNLM"/>
    </source>
</evidence>
<keyword evidence="2" id="KW-1185">Reference proteome</keyword>
<gene>
    <name evidence="1" type="ORF">ACFSOY_01550</name>
</gene>
<dbReference type="InterPro" id="IPR024079">
    <property type="entry name" value="MetalloPept_cat_dom_sf"/>
</dbReference>
<dbReference type="Proteomes" id="UP001597343">
    <property type="component" value="Unassembled WGS sequence"/>
</dbReference>
<dbReference type="SUPFAM" id="SSF55486">
    <property type="entry name" value="Metalloproteases ('zincins'), catalytic domain"/>
    <property type="match status" value="1"/>
</dbReference>
<name>A0ABW4ZRX0_9BACL</name>
<accession>A0ABW4ZRX0</accession>
<proteinExistence type="predicted"/>
<dbReference type="RefSeq" id="WP_386043655.1">
    <property type="nucleotide sequence ID" value="NZ_JBHUIO010000002.1"/>
</dbReference>
<dbReference type="EMBL" id="JBHUIO010000002">
    <property type="protein sequence ID" value="MFD2168702.1"/>
    <property type="molecule type" value="Genomic_DNA"/>
</dbReference>
<organism evidence="1 2">
    <name type="scientific">Tumebacillus lipolyticus</name>
    <dbReference type="NCBI Taxonomy" id="1280370"/>
    <lineage>
        <taxon>Bacteria</taxon>
        <taxon>Bacillati</taxon>
        <taxon>Bacillota</taxon>
        <taxon>Bacilli</taxon>
        <taxon>Bacillales</taxon>
        <taxon>Alicyclobacillaceae</taxon>
        <taxon>Tumebacillus</taxon>
    </lineage>
</organism>
<protein>
    <recommendedName>
        <fullName evidence="3">Peptidase M10 metallopeptidase domain-containing protein</fullName>
    </recommendedName>
</protein>